<name>A0A2G3AAH9_CAPAN</name>
<accession>A0A2G3AAH9</accession>
<dbReference type="Gramene" id="PHT91210">
    <property type="protein sequence ID" value="PHT91210"/>
    <property type="gene ID" value="T459_06323"/>
</dbReference>
<dbReference type="PANTHER" id="PTHR36410">
    <property type="entry name" value="EXPRESSED PROTEIN"/>
    <property type="match status" value="1"/>
</dbReference>
<dbReference type="Proteomes" id="UP000222542">
    <property type="component" value="Unassembled WGS sequence"/>
</dbReference>
<dbReference type="OMA" id="SHYINIC"/>
<dbReference type="AlphaFoldDB" id="A0A2G3AAH9"/>
<dbReference type="PANTHER" id="PTHR36410:SF3">
    <property type="match status" value="1"/>
</dbReference>
<reference evidence="2 3" key="1">
    <citation type="journal article" date="2014" name="Nat. Genet.">
        <title>Genome sequence of the hot pepper provides insights into the evolution of pungency in Capsicum species.</title>
        <authorList>
            <person name="Kim S."/>
            <person name="Park M."/>
            <person name="Yeom S.I."/>
            <person name="Kim Y.M."/>
            <person name="Lee J.M."/>
            <person name="Lee H.A."/>
            <person name="Seo E."/>
            <person name="Choi J."/>
            <person name="Cheong K."/>
            <person name="Kim K.T."/>
            <person name="Jung K."/>
            <person name="Lee G.W."/>
            <person name="Oh S.K."/>
            <person name="Bae C."/>
            <person name="Kim S.B."/>
            <person name="Lee H.Y."/>
            <person name="Kim S.Y."/>
            <person name="Kim M.S."/>
            <person name="Kang B.C."/>
            <person name="Jo Y.D."/>
            <person name="Yang H.B."/>
            <person name="Jeong H.J."/>
            <person name="Kang W.H."/>
            <person name="Kwon J.K."/>
            <person name="Shin C."/>
            <person name="Lim J.Y."/>
            <person name="Park J.H."/>
            <person name="Huh J.H."/>
            <person name="Kim J.S."/>
            <person name="Kim B.D."/>
            <person name="Cohen O."/>
            <person name="Paran I."/>
            <person name="Suh M.C."/>
            <person name="Lee S.B."/>
            <person name="Kim Y.K."/>
            <person name="Shin Y."/>
            <person name="Noh S.J."/>
            <person name="Park J."/>
            <person name="Seo Y.S."/>
            <person name="Kwon S.Y."/>
            <person name="Kim H.A."/>
            <person name="Park J.M."/>
            <person name="Kim H.J."/>
            <person name="Choi S.B."/>
            <person name="Bosland P.W."/>
            <person name="Reeves G."/>
            <person name="Jo S.H."/>
            <person name="Lee B.W."/>
            <person name="Cho H.T."/>
            <person name="Choi H.S."/>
            <person name="Lee M.S."/>
            <person name="Yu Y."/>
            <person name="Do Choi Y."/>
            <person name="Park B.S."/>
            <person name="van Deynze A."/>
            <person name="Ashrafi H."/>
            <person name="Hill T."/>
            <person name="Kim W.T."/>
            <person name="Pai H.S."/>
            <person name="Ahn H.K."/>
            <person name="Yeam I."/>
            <person name="Giovannoni J.J."/>
            <person name="Rose J.K."/>
            <person name="Sorensen I."/>
            <person name="Lee S.J."/>
            <person name="Kim R.W."/>
            <person name="Choi I.Y."/>
            <person name="Choi B.S."/>
            <person name="Lim J.S."/>
            <person name="Lee Y.H."/>
            <person name="Choi D."/>
        </authorList>
    </citation>
    <scope>NUCLEOTIDE SEQUENCE [LARGE SCALE GENOMIC DNA]</scope>
    <source>
        <strain evidence="3">cv. CM334</strain>
    </source>
</reference>
<evidence type="ECO:0000313" key="2">
    <source>
        <dbReference type="EMBL" id="PHT91210.1"/>
    </source>
</evidence>
<dbReference type="EMBL" id="AYRZ02000002">
    <property type="protein sequence ID" value="PHT91210.1"/>
    <property type="molecule type" value="Genomic_DNA"/>
</dbReference>
<evidence type="ECO:0000313" key="3">
    <source>
        <dbReference type="Proteomes" id="UP000222542"/>
    </source>
</evidence>
<protein>
    <submittedName>
        <fullName evidence="2">Uncharacterized protein</fullName>
    </submittedName>
</protein>
<organism evidence="2 3">
    <name type="scientific">Capsicum annuum</name>
    <name type="common">Capsicum pepper</name>
    <dbReference type="NCBI Taxonomy" id="4072"/>
    <lineage>
        <taxon>Eukaryota</taxon>
        <taxon>Viridiplantae</taxon>
        <taxon>Streptophyta</taxon>
        <taxon>Embryophyta</taxon>
        <taxon>Tracheophyta</taxon>
        <taxon>Spermatophyta</taxon>
        <taxon>Magnoliopsida</taxon>
        <taxon>eudicotyledons</taxon>
        <taxon>Gunneridae</taxon>
        <taxon>Pentapetalae</taxon>
        <taxon>asterids</taxon>
        <taxon>lamiids</taxon>
        <taxon>Solanales</taxon>
        <taxon>Solanaceae</taxon>
        <taxon>Solanoideae</taxon>
        <taxon>Capsiceae</taxon>
        <taxon>Capsicum</taxon>
    </lineage>
</organism>
<feature type="region of interest" description="Disordered" evidence="1">
    <location>
        <begin position="45"/>
        <end position="127"/>
    </location>
</feature>
<comment type="caution">
    <text evidence="2">The sequence shown here is derived from an EMBL/GenBank/DDBJ whole genome shotgun (WGS) entry which is preliminary data.</text>
</comment>
<keyword evidence="3" id="KW-1185">Reference proteome</keyword>
<gene>
    <name evidence="2" type="ORF">T459_06323</name>
</gene>
<proteinExistence type="predicted"/>
<feature type="compositionally biased region" description="Basic and acidic residues" evidence="1">
    <location>
        <begin position="91"/>
        <end position="121"/>
    </location>
</feature>
<sequence length="127" mass="14019">MLNAFKSFTRAQPLAVFSHPSAYSICSNSSQVKIKLRTILTESGEKDDIKMDQTKNPGTETKPKDDAMSSFGGGYVTRSDEEGFGGIYGGKQEEEEKIDHGNYPEYDNKQGSEVKETEKARNQLTAA</sequence>
<evidence type="ECO:0000256" key="1">
    <source>
        <dbReference type="SAM" id="MobiDB-lite"/>
    </source>
</evidence>
<reference evidence="2 3" key="2">
    <citation type="journal article" date="2017" name="Genome Biol.">
        <title>New reference genome sequences of hot pepper reveal the massive evolution of plant disease-resistance genes by retroduplication.</title>
        <authorList>
            <person name="Kim S."/>
            <person name="Park J."/>
            <person name="Yeom S.I."/>
            <person name="Kim Y.M."/>
            <person name="Seo E."/>
            <person name="Kim K.T."/>
            <person name="Kim M.S."/>
            <person name="Lee J.M."/>
            <person name="Cheong K."/>
            <person name="Shin H.S."/>
            <person name="Kim S.B."/>
            <person name="Han K."/>
            <person name="Lee J."/>
            <person name="Park M."/>
            <person name="Lee H.A."/>
            <person name="Lee H.Y."/>
            <person name="Lee Y."/>
            <person name="Oh S."/>
            <person name="Lee J.H."/>
            <person name="Choi E."/>
            <person name="Choi E."/>
            <person name="Lee S.E."/>
            <person name="Jeon J."/>
            <person name="Kim H."/>
            <person name="Choi G."/>
            <person name="Song H."/>
            <person name="Lee J."/>
            <person name="Lee S.C."/>
            <person name="Kwon J.K."/>
            <person name="Lee H.Y."/>
            <person name="Koo N."/>
            <person name="Hong Y."/>
            <person name="Kim R.W."/>
            <person name="Kang W.H."/>
            <person name="Huh J.H."/>
            <person name="Kang B.C."/>
            <person name="Yang T.J."/>
            <person name="Lee Y.H."/>
            <person name="Bennetzen J.L."/>
            <person name="Choi D."/>
        </authorList>
    </citation>
    <scope>NUCLEOTIDE SEQUENCE [LARGE SCALE GENOMIC DNA]</scope>
    <source>
        <strain evidence="3">cv. CM334</strain>
    </source>
</reference>